<evidence type="ECO:0000259" key="1">
    <source>
        <dbReference type="Pfam" id="PF18134"/>
    </source>
</evidence>
<dbReference type="EMBL" id="RBXA01000002">
    <property type="protein sequence ID" value="RKS93838.1"/>
    <property type="molecule type" value="Genomic_DNA"/>
</dbReference>
<feature type="domain" description="Adenylyl/Guanylyl and SMODS C-terminal sensor" evidence="1">
    <location>
        <begin position="299"/>
        <end position="424"/>
    </location>
</feature>
<dbReference type="RefSeq" id="WP_121365093.1">
    <property type="nucleotide sequence ID" value="NZ_RBXA01000002.1"/>
</dbReference>
<gene>
    <name evidence="2" type="ORF">BC952_1688</name>
</gene>
<dbReference type="Pfam" id="PF18134">
    <property type="entry name" value="AGS_C"/>
    <property type="match status" value="1"/>
</dbReference>
<keyword evidence="3" id="KW-1185">Reference proteome</keyword>
<dbReference type="AlphaFoldDB" id="A0A495S3Z8"/>
<sequence>MKLFENYLSDFDDILSKKVRVTPDYIKEQRTFSSNLLKAQNFSAENHVGLGMPNLPATIEGPKVLFKYDKAFLTKHFGNNNDSFDKITIGPHPDFDALQSTDYIHHHCVSVFVDIKGSTRLIEKYSLLEVRLIKDSLLTLAIEVANQFGGHIHRLQGDGIFIQFVRKDKTPNDAAINALNAVSILTQFVSVDLANIMKQYDLKPIKIRAGIDYGDNDNVLWSYYGIAGCEELTTTSLHTDMAAKLQAKAYDNSILIGGNVKKLLDLKSDFYTYFENQESKEKVYNISTQFTYPFFVFNWNEFLTSLPFVWKTSGSEILEIKEKSIVIECFISNEDGTNRERYFPNSKSIPKDKKIYFKLLRDNRTFIKTPFESIEWFGRNSGKEAEDLEHLNLDFDKYFDNKTECIVDATYLGHHYIECKILRGHLTTEKVTFPIFVQ</sequence>
<accession>A0A495S3Z8</accession>
<dbReference type="InterPro" id="IPR040511">
    <property type="entry name" value="AGS_C"/>
</dbReference>
<dbReference type="OrthoDB" id="9806704at2"/>
<evidence type="ECO:0000313" key="2">
    <source>
        <dbReference type="EMBL" id="RKS93838.1"/>
    </source>
</evidence>
<reference evidence="2 3" key="1">
    <citation type="submission" date="2018-10" db="EMBL/GenBank/DDBJ databases">
        <title>Genomic Encyclopedia of Archaeal and Bacterial Type Strains, Phase II (KMG-II): from individual species to whole genera.</title>
        <authorList>
            <person name="Goeker M."/>
        </authorList>
    </citation>
    <scope>NUCLEOTIDE SEQUENCE [LARGE SCALE GENOMIC DNA]</scope>
    <source>
        <strain evidence="2 3">DSM 15094</strain>
    </source>
</reference>
<dbReference type="Proteomes" id="UP000280091">
    <property type="component" value="Unassembled WGS sequence"/>
</dbReference>
<organism evidence="2 3">
    <name type="scientific">Flavobacterium limicola</name>
    <dbReference type="NCBI Taxonomy" id="180441"/>
    <lineage>
        <taxon>Bacteria</taxon>
        <taxon>Pseudomonadati</taxon>
        <taxon>Bacteroidota</taxon>
        <taxon>Flavobacteriia</taxon>
        <taxon>Flavobacteriales</taxon>
        <taxon>Flavobacteriaceae</taxon>
        <taxon>Flavobacterium</taxon>
    </lineage>
</organism>
<protein>
    <recommendedName>
        <fullName evidence="1">Adenylyl/Guanylyl and SMODS C-terminal sensor domain-containing protein</fullName>
    </recommendedName>
</protein>
<comment type="caution">
    <text evidence="2">The sequence shown here is derived from an EMBL/GenBank/DDBJ whole genome shotgun (WGS) entry which is preliminary data.</text>
</comment>
<dbReference type="Gene3D" id="3.30.70.1230">
    <property type="entry name" value="Nucleotide cyclase"/>
    <property type="match status" value="1"/>
</dbReference>
<proteinExistence type="predicted"/>
<evidence type="ECO:0000313" key="3">
    <source>
        <dbReference type="Proteomes" id="UP000280091"/>
    </source>
</evidence>
<name>A0A495S3Z8_9FLAO</name>
<dbReference type="InterPro" id="IPR029787">
    <property type="entry name" value="Nucleotide_cyclase"/>
</dbReference>
<dbReference type="SUPFAM" id="SSF55073">
    <property type="entry name" value="Nucleotide cyclase"/>
    <property type="match status" value="1"/>
</dbReference>